<organism evidence="1 2">
    <name type="scientific">Galerina marginata (strain CBS 339.88)</name>
    <dbReference type="NCBI Taxonomy" id="685588"/>
    <lineage>
        <taxon>Eukaryota</taxon>
        <taxon>Fungi</taxon>
        <taxon>Dikarya</taxon>
        <taxon>Basidiomycota</taxon>
        <taxon>Agaricomycotina</taxon>
        <taxon>Agaricomycetes</taxon>
        <taxon>Agaricomycetidae</taxon>
        <taxon>Agaricales</taxon>
        <taxon>Agaricineae</taxon>
        <taxon>Strophariaceae</taxon>
        <taxon>Galerina</taxon>
    </lineage>
</organism>
<proteinExistence type="predicted"/>
<protein>
    <submittedName>
        <fullName evidence="1">Uncharacterized protein</fullName>
    </submittedName>
</protein>
<dbReference type="HOGENOM" id="CLU_1777601_0_0_1"/>
<evidence type="ECO:0000313" key="2">
    <source>
        <dbReference type="Proteomes" id="UP000027222"/>
    </source>
</evidence>
<dbReference type="Proteomes" id="UP000027222">
    <property type="component" value="Unassembled WGS sequence"/>
</dbReference>
<accession>A0A067TBD0</accession>
<reference evidence="2" key="1">
    <citation type="journal article" date="2014" name="Proc. Natl. Acad. Sci. U.S.A.">
        <title>Extensive sampling of basidiomycete genomes demonstrates inadequacy of the white-rot/brown-rot paradigm for wood decay fungi.</title>
        <authorList>
            <person name="Riley R."/>
            <person name="Salamov A.A."/>
            <person name="Brown D.W."/>
            <person name="Nagy L.G."/>
            <person name="Floudas D."/>
            <person name="Held B.W."/>
            <person name="Levasseur A."/>
            <person name="Lombard V."/>
            <person name="Morin E."/>
            <person name="Otillar R."/>
            <person name="Lindquist E.A."/>
            <person name="Sun H."/>
            <person name="LaButti K.M."/>
            <person name="Schmutz J."/>
            <person name="Jabbour D."/>
            <person name="Luo H."/>
            <person name="Baker S.E."/>
            <person name="Pisabarro A.G."/>
            <person name="Walton J.D."/>
            <person name="Blanchette R.A."/>
            <person name="Henrissat B."/>
            <person name="Martin F."/>
            <person name="Cullen D."/>
            <person name="Hibbett D.S."/>
            <person name="Grigoriev I.V."/>
        </authorList>
    </citation>
    <scope>NUCLEOTIDE SEQUENCE [LARGE SCALE GENOMIC DNA]</scope>
    <source>
        <strain evidence="2">CBS 339.88</strain>
    </source>
</reference>
<dbReference type="EMBL" id="KL142373">
    <property type="protein sequence ID" value="KDR79667.1"/>
    <property type="molecule type" value="Genomic_DNA"/>
</dbReference>
<sequence>MAPNAVNTFVATTPLDHEHPPRAVDAPGSHLDASQTALCQMRASTSAPTSCRLPLGKGVEERVSGCWQKRWQGYRTLVIYTLASPHLLPCQTTLALGRPPASLPAPRRRTTFSVECPATAPSALLRQRTLSMLPLPLPQWNPSRSA</sequence>
<dbReference type="AlphaFoldDB" id="A0A067TBD0"/>
<evidence type="ECO:0000313" key="1">
    <source>
        <dbReference type="EMBL" id="KDR79667.1"/>
    </source>
</evidence>
<gene>
    <name evidence="1" type="ORF">GALMADRAFT_1247144</name>
</gene>
<name>A0A067TBD0_GALM3</name>
<keyword evidence="2" id="KW-1185">Reference proteome</keyword>